<dbReference type="AlphaFoldDB" id="B1ZXV3"/>
<organism evidence="8 9">
    <name type="scientific">Opitutus terrae (strain DSM 11246 / JCM 15787 / PB90-1)</name>
    <dbReference type="NCBI Taxonomy" id="452637"/>
    <lineage>
        <taxon>Bacteria</taxon>
        <taxon>Pseudomonadati</taxon>
        <taxon>Verrucomicrobiota</taxon>
        <taxon>Opitutia</taxon>
        <taxon>Opitutales</taxon>
        <taxon>Opitutaceae</taxon>
        <taxon>Opitutus</taxon>
    </lineage>
</organism>
<comment type="cofactor">
    <cofactor evidence="1">
        <name>FMN</name>
        <dbReference type="ChEBI" id="CHEBI:58210"/>
    </cofactor>
</comment>
<evidence type="ECO:0000313" key="9">
    <source>
        <dbReference type="Proteomes" id="UP000007013"/>
    </source>
</evidence>
<dbReference type="HOGENOM" id="CLU_070764_4_5_0"/>
<evidence type="ECO:0000256" key="1">
    <source>
        <dbReference type="ARBA" id="ARBA00001917"/>
    </source>
</evidence>
<dbReference type="GO" id="GO:0016491">
    <property type="term" value="F:oxidoreductase activity"/>
    <property type="evidence" value="ECO:0007669"/>
    <property type="project" value="UniProtKB-KW"/>
</dbReference>
<keyword evidence="9" id="KW-1185">Reference proteome</keyword>
<dbReference type="STRING" id="452637.Oter_1872"/>
<dbReference type="InterPro" id="IPR000415">
    <property type="entry name" value="Nitroreductase-like"/>
</dbReference>
<evidence type="ECO:0000256" key="5">
    <source>
        <dbReference type="ARBA" id="ARBA00023002"/>
    </source>
</evidence>
<protein>
    <submittedName>
        <fullName evidence="8">Nitroreductase</fullName>
    </submittedName>
</protein>
<dbReference type="RefSeq" id="WP_012374692.1">
    <property type="nucleotide sequence ID" value="NC_010571.1"/>
</dbReference>
<dbReference type="SUPFAM" id="SSF55469">
    <property type="entry name" value="FMN-dependent nitroreductase-like"/>
    <property type="match status" value="1"/>
</dbReference>
<reference evidence="8 9" key="1">
    <citation type="journal article" date="2011" name="J. Bacteriol.">
        <title>Genome sequence of the verrucomicrobium Opitutus terrae PB90-1, an abundant inhabitant of rice paddy soil ecosystems.</title>
        <authorList>
            <person name="van Passel M.W."/>
            <person name="Kant R."/>
            <person name="Palva A."/>
            <person name="Copeland A."/>
            <person name="Lucas S."/>
            <person name="Lapidus A."/>
            <person name="Glavina del Rio T."/>
            <person name="Pitluck S."/>
            <person name="Goltsman E."/>
            <person name="Clum A."/>
            <person name="Sun H."/>
            <person name="Schmutz J."/>
            <person name="Larimer F.W."/>
            <person name="Land M.L."/>
            <person name="Hauser L."/>
            <person name="Kyrpides N."/>
            <person name="Mikhailova N."/>
            <person name="Richardson P.P."/>
            <person name="Janssen P.H."/>
            <person name="de Vos W.M."/>
            <person name="Smidt H."/>
        </authorList>
    </citation>
    <scope>NUCLEOTIDE SEQUENCE [LARGE SCALE GENOMIC DNA]</scope>
    <source>
        <strain evidence="9">DSM 11246 / JCM 15787 / PB90-1</strain>
    </source>
</reference>
<feature type="signal peptide" evidence="6">
    <location>
        <begin position="1"/>
        <end position="26"/>
    </location>
</feature>
<dbReference type="PROSITE" id="PS51318">
    <property type="entry name" value="TAT"/>
    <property type="match status" value="1"/>
</dbReference>
<accession>B1ZXV3</accession>
<gene>
    <name evidence="8" type="ordered locus">Oter_1872</name>
</gene>
<keyword evidence="6" id="KW-0732">Signal</keyword>
<evidence type="ECO:0000256" key="6">
    <source>
        <dbReference type="SAM" id="SignalP"/>
    </source>
</evidence>
<evidence type="ECO:0000256" key="3">
    <source>
        <dbReference type="ARBA" id="ARBA00022630"/>
    </source>
</evidence>
<evidence type="ECO:0000256" key="2">
    <source>
        <dbReference type="ARBA" id="ARBA00007118"/>
    </source>
</evidence>
<dbReference type="Pfam" id="PF00881">
    <property type="entry name" value="Nitroreductase"/>
    <property type="match status" value="1"/>
</dbReference>
<dbReference type="Gene3D" id="3.40.109.10">
    <property type="entry name" value="NADH Oxidase"/>
    <property type="match status" value="1"/>
</dbReference>
<evidence type="ECO:0000313" key="8">
    <source>
        <dbReference type="EMBL" id="ACB75155.1"/>
    </source>
</evidence>
<dbReference type="eggNOG" id="COG0778">
    <property type="taxonomic scope" value="Bacteria"/>
</dbReference>
<dbReference type="OrthoDB" id="9809288at2"/>
<keyword evidence="4" id="KW-0288">FMN</keyword>
<proteinExistence type="inferred from homology"/>
<dbReference type="EMBL" id="CP001032">
    <property type="protein sequence ID" value="ACB75155.1"/>
    <property type="molecule type" value="Genomic_DNA"/>
</dbReference>
<sequence length="232" mass="25734">MPTRRLFLHCAALLGAVAFVACATHAQTAAPARTDAPLDFWDIVQSRRSVRAFKPDAPVPAEHVTKILDAARMSATSGNQQPWKFLVVRSPEKIRELKEACLAAAAEHFAQHPEYYPNVTKEQFTKSAQATYDGYLSAPVYVVVLTDNRSKYPDYNHYDGPLAAANLMLAARALGYGTVFLTDSIPDSVTKAVFKIPDYYTRVCITPIGVPVEWPQPPKKKPLEDFVAYESF</sequence>
<dbReference type="PANTHER" id="PTHR43673">
    <property type="entry name" value="NAD(P)H NITROREDUCTASE YDGI-RELATED"/>
    <property type="match status" value="1"/>
</dbReference>
<dbReference type="PROSITE" id="PS51257">
    <property type="entry name" value="PROKAR_LIPOPROTEIN"/>
    <property type="match status" value="1"/>
</dbReference>
<feature type="chain" id="PRO_5002774575" evidence="6">
    <location>
        <begin position="27"/>
        <end position="232"/>
    </location>
</feature>
<dbReference type="KEGG" id="ote:Oter_1872"/>
<dbReference type="InterPro" id="IPR006311">
    <property type="entry name" value="TAT_signal"/>
</dbReference>
<keyword evidence="5" id="KW-0560">Oxidoreductase</keyword>
<comment type="similarity">
    <text evidence="2">Belongs to the nitroreductase family.</text>
</comment>
<keyword evidence="3" id="KW-0285">Flavoprotein</keyword>
<evidence type="ECO:0000256" key="4">
    <source>
        <dbReference type="ARBA" id="ARBA00022643"/>
    </source>
</evidence>
<dbReference type="Proteomes" id="UP000007013">
    <property type="component" value="Chromosome"/>
</dbReference>
<evidence type="ECO:0000259" key="7">
    <source>
        <dbReference type="Pfam" id="PF00881"/>
    </source>
</evidence>
<feature type="domain" description="Nitroreductase" evidence="7">
    <location>
        <begin position="45"/>
        <end position="209"/>
    </location>
</feature>
<name>B1ZXV3_OPITP</name>
<dbReference type="InterPro" id="IPR029479">
    <property type="entry name" value="Nitroreductase"/>
</dbReference>
<dbReference type="PANTHER" id="PTHR43673:SF2">
    <property type="entry name" value="NITROREDUCTASE"/>
    <property type="match status" value="1"/>
</dbReference>